<dbReference type="GO" id="GO:0016787">
    <property type="term" value="F:hydrolase activity"/>
    <property type="evidence" value="ECO:0007669"/>
    <property type="project" value="UniProtKB-KW"/>
</dbReference>
<dbReference type="InterPro" id="IPR032284">
    <property type="entry name" value="RecQ_Zn-bd"/>
</dbReference>
<evidence type="ECO:0000256" key="4">
    <source>
        <dbReference type="ARBA" id="ARBA00022801"/>
    </source>
</evidence>
<dbReference type="GO" id="GO:0005634">
    <property type="term" value="C:nucleus"/>
    <property type="evidence" value="ECO:0007669"/>
    <property type="project" value="UniProtKB-SubCell"/>
</dbReference>
<name>A0ABD3F628_9STRA</name>
<accession>A0ABD3F628</accession>
<evidence type="ECO:0000256" key="11">
    <source>
        <dbReference type="RuleBase" id="RU364117"/>
    </source>
</evidence>
<dbReference type="InterPro" id="IPR011545">
    <property type="entry name" value="DEAD/DEAH_box_helicase_dom"/>
</dbReference>
<dbReference type="CDD" id="cd17920">
    <property type="entry name" value="DEXHc_RecQ"/>
    <property type="match status" value="1"/>
</dbReference>
<evidence type="ECO:0000256" key="7">
    <source>
        <dbReference type="ARBA" id="ARBA00023125"/>
    </source>
</evidence>
<comment type="similarity">
    <text evidence="2 11">Belongs to the helicase family. RecQ subfamily.</text>
</comment>
<dbReference type="FunFam" id="3.40.50.300:FF:001975">
    <property type="entry name" value="ATP-dependent DNA helicase"/>
    <property type="match status" value="1"/>
</dbReference>
<evidence type="ECO:0000259" key="13">
    <source>
        <dbReference type="PROSITE" id="PS51192"/>
    </source>
</evidence>
<dbReference type="GO" id="GO:0005524">
    <property type="term" value="F:ATP binding"/>
    <property type="evidence" value="ECO:0007669"/>
    <property type="project" value="UniProtKB-KW"/>
</dbReference>
<dbReference type="NCBIfam" id="TIGR00614">
    <property type="entry name" value="recQ_fam"/>
    <property type="match status" value="1"/>
</dbReference>
<dbReference type="GO" id="GO:0043138">
    <property type="term" value="F:3'-5' DNA helicase activity"/>
    <property type="evidence" value="ECO:0007669"/>
    <property type="project" value="UniProtKB-EC"/>
</dbReference>
<comment type="subcellular location">
    <subcellularLocation>
        <location evidence="1 11">Nucleus</location>
    </subcellularLocation>
</comment>
<dbReference type="InterPro" id="IPR004589">
    <property type="entry name" value="DNA_helicase_ATP-dep_RecQ"/>
</dbReference>
<dbReference type="SMART" id="SM00490">
    <property type="entry name" value="HELICc"/>
    <property type="match status" value="1"/>
</dbReference>
<comment type="catalytic activity">
    <reaction evidence="11">
        <text>ATP + H2O = ADP + phosphate + H(+)</text>
        <dbReference type="Rhea" id="RHEA:13065"/>
        <dbReference type="ChEBI" id="CHEBI:15377"/>
        <dbReference type="ChEBI" id="CHEBI:15378"/>
        <dbReference type="ChEBI" id="CHEBI:30616"/>
        <dbReference type="ChEBI" id="CHEBI:43474"/>
        <dbReference type="ChEBI" id="CHEBI:456216"/>
    </reaction>
</comment>
<organism evidence="15 16">
    <name type="scientific">Phytophthora oleae</name>
    <dbReference type="NCBI Taxonomy" id="2107226"/>
    <lineage>
        <taxon>Eukaryota</taxon>
        <taxon>Sar</taxon>
        <taxon>Stramenopiles</taxon>
        <taxon>Oomycota</taxon>
        <taxon>Peronosporomycetes</taxon>
        <taxon>Peronosporales</taxon>
        <taxon>Peronosporaceae</taxon>
        <taxon>Phytophthora</taxon>
    </lineage>
</organism>
<keyword evidence="7" id="KW-0238">DNA-binding</keyword>
<evidence type="ECO:0000256" key="10">
    <source>
        <dbReference type="ARBA" id="ARBA00034617"/>
    </source>
</evidence>
<dbReference type="PANTHER" id="PTHR13710">
    <property type="entry name" value="DNA HELICASE RECQ FAMILY MEMBER"/>
    <property type="match status" value="1"/>
</dbReference>
<dbReference type="EC" id="5.6.2.4" evidence="11"/>
<keyword evidence="9 11" id="KW-0539">Nucleus</keyword>
<comment type="catalytic activity">
    <reaction evidence="10 11">
        <text>Couples ATP hydrolysis with the unwinding of duplex DNA by translocating in the 3'-5' direction.</text>
        <dbReference type="EC" id="5.6.2.4"/>
    </reaction>
</comment>
<keyword evidence="16" id="KW-1185">Reference proteome</keyword>
<dbReference type="PANTHER" id="PTHR13710:SF153">
    <property type="entry name" value="RECQ-LIKE DNA HELICASE BLM"/>
    <property type="match status" value="1"/>
</dbReference>
<evidence type="ECO:0000313" key="16">
    <source>
        <dbReference type="Proteomes" id="UP001632037"/>
    </source>
</evidence>
<dbReference type="Pfam" id="PF16124">
    <property type="entry name" value="RecQ_Zn_bind"/>
    <property type="match status" value="1"/>
</dbReference>
<dbReference type="FunFam" id="3.40.50.300:FF:000296">
    <property type="entry name" value="ATP-dependent DNA helicase RecQ"/>
    <property type="match status" value="1"/>
</dbReference>
<dbReference type="Proteomes" id="UP001632037">
    <property type="component" value="Unassembled WGS sequence"/>
</dbReference>
<keyword evidence="4 11" id="KW-0378">Hydrolase</keyword>
<comment type="caution">
    <text evidence="15">The sequence shown here is derived from an EMBL/GenBank/DDBJ whole genome shotgun (WGS) entry which is preliminary data.</text>
</comment>
<dbReference type="InterPro" id="IPR001650">
    <property type="entry name" value="Helicase_C-like"/>
</dbReference>
<evidence type="ECO:0000256" key="12">
    <source>
        <dbReference type="SAM" id="MobiDB-lite"/>
    </source>
</evidence>
<evidence type="ECO:0000256" key="8">
    <source>
        <dbReference type="ARBA" id="ARBA00023235"/>
    </source>
</evidence>
<keyword evidence="5 11" id="KW-0347">Helicase</keyword>
<feature type="domain" description="Helicase C-terminal" evidence="14">
    <location>
        <begin position="351"/>
        <end position="502"/>
    </location>
</feature>
<keyword evidence="3 11" id="KW-0547">Nucleotide-binding</keyword>
<evidence type="ECO:0000256" key="6">
    <source>
        <dbReference type="ARBA" id="ARBA00022840"/>
    </source>
</evidence>
<evidence type="ECO:0000313" key="15">
    <source>
        <dbReference type="EMBL" id="KAL3662183.1"/>
    </source>
</evidence>
<keyword evidence="6 11" id="KW-0067">ATP-binding</keyword>
<evidence type="ECO:0000256" key="9">
    <source>
        <dbReference type="ARBA" id="ARBA00023242"/>
    </source>
</evidence>
<evidence type="ECO:0000256" key="5">
    <source>
        <dbReference type="ARBA" id="ARBA00022806"/>
    </source>
</evidence>
<dbReference type="EMBL" id="JBIMZQ010000033">
    <property type="protein sequence ID" value="KAL3662183.1"/>
    <property type="molecule type" value="Genomic_DNA"/>
</dbReference>
<dbReference type="PROSITE" id="PS51194">
    <property type="entry name" value="HELICASE_CTER"/>
    <property type="match status" value="1"/>
</dbReference>
<dbReference type="GO" id="GO:0003677">
    <property type="term" value="F:DNA binding"/>
    <property type="evidence" value="ECO:0007669"/>
    <property type="project" value="UniProtKB-KW"/>
</dbReference>
<sequence>MRAVMARPRGRKTGGSFMPIDAHFQPAAAAARPQSPVQAIDLTVDGNFEDEPLSLSVQRQKRSRSFYEDSDDDTENREPNTALDLIRHIRRRPAPSNDPPQAKKRAVEPPGGNFFDMTAKEPQDILTRANKKVFGNDSFRKNQRQVMEATMRGQDCFVLMPTGGGKSLCYQLPAVLSKGVTIVVSPLLSLIQDQVTALIQNPGCGIPAAFLTSQTSLTLKRAITAELRRPIPSIKLLYLTPEKICKSEEMMSLLEILHQNKMLARFVIDEAHCVSQWGHDFRPEYSKLGLLKKTFPDVPLMALTATAPPKVINNVKKSLKITKGPVFSMSFNRQNLTFEVRDKPRGNDMVAMEELYKLISKTYPRDAVGIVYCMTKQDCEDVANYLFDRGLSADFYHAGQSATDRHMVQEAWQNGQLSIVCATIAYGMGINKPDVRYVIHFSIAKSIEGYYQEAGRAGRDGKPSQCILFYSPRDVSKMRNILSMPQKGMTKETRARHIDKLRSMAEFCEDDTTCRRQLLLSYFGQEFQRAGCNRTCDNCRRTQRAARMNH</sequence>
<feature type="region of interest" description="Disordered" evidence="12">
    <location>
        <begin position="51"/>
        <end position="116"/>
    </location>
</feature>
<dbReference type="CDD" id="cd18794">
    <property type="entry name" value="SF2_C_RecQ"/>
    <property type="match status" value="1"/>
</dbReference>
<evidence type="ECO:0000256" key="2">
    <source>
        <dbReference type="ARBA" id="ARBA00005446"/>
    </source>
</evidence>
<reference evidence="15 16" key="1">
    <citation type="submission" date="2024-09" db="EMBL/GenBank/DDBJ databases">
        <title>Genome sequencing and assembly of Phytophthora oleae, isolate VK10A, causative agent of rot of olive drupes.</title>
        <authorList>
            <person name="Conti Taguali S."/>
            <person name="Riolo M."/>
            <person name="La Spada F."/>
            <person name="Cacciola S.O."/>
            <person name="Dionisio G."/>
        </authorList>
    </citation>
    <scope>NUCLEOTIDE SEQUENCE [LARGE SCALE GENOMIC DNA]</scope>
    <source>
        <strain evidence="15 16">VK10A</strain>
    </source>
</reference>
<proteinExistence type="inferred from homology"/>
<gene>
    <name evidence="15" type="ORF">V7S43_019079</name>
</gene>
<dbReference type="InterPro" id="IPR002464">
    <property type="entry name" value="DNA/RNA_helicase_DEAH_CS"/>
</dbReference>
<dbReference type="InterPro" id="IPR027417">
    <property type="entry name" value="P-loop_NTPase"/>
</dbReference>
<dbReference type="SUPFAM" id="SSF52540">
    <property type="entry name" value="P-loop containing nucleoside triphosphate hydrolases"/>
    <property type="match status" value="1"/>
</dbReference>
<dbReference type="SMART" id="SM00487">
    <property type="entry name" value="DEXDc"/>
    <property type="match status" value="1"/>
</dbReference>
<dbReference type="PROSITE" id="PS00690">
    <property type="entry name" value="DEAH_ATP_HELICASE"/>
    <property type="match status" value="1"/>
</dbReference>
<protein>
    <recommendedName>
        <fullName evidence="11">ATP-dependent DNA helicase</fullName>
        <ecNumber evidence="11">5.6.2.4</ecNumber>
    </recommendedName>
</protein>
<keyword evidence="8" id="KW-0413">Isomerase</keyword>
<dbReference type="Gene3D" id="3.40.50.300">
    <property type="entry name" value="P-loop containing nucleotide triphosphate hydrolases"/>
    <property type="match status" value="2"/>
</dbReference>
<evidence type="ECO:0000259" key="14">
    <source>
        <dbReference type="PROSITE" id="PS51194"/>
    </source>
</evidence>
<feature type="domain" description="Helicase ATP-binding" evidence="13">
    <location>
        <begin position="147"/>
        <end position="325"/>
    </location>
</feature>
<dbReference type="PROSITE" id="PS51192">
    <property type="entry name" value="HELICASE_ATP_BIND_1"/>
    <property type="match status" value="1"/>
</dbReference>
<evidence type="ECO:0000256" key="3">
    <source>
        <dbReference type="ARBA" id="ARBA00022741"/>
    </source>
</evidence>
<dbReference type="AlphaFoldDB" id="A0ABD3F628"/>
<dbReference type="InterPro" id="IPR014001">
    <property type="entry name" value="Helicase_ATP-bd"/>
</dbReference>
<evidence type="ECO:0000256" key="1">
    <source>
        <dbReference type="ARBA" id="ARBA00004123"/>
    </source>
</evidence>
<dbReference type="Pfam" id="PF00271">
    <property type="entry name" value="Helicase_C"/>
    <property type="match status" value="1"/>
</dbReference>
<dbReference type="Pfam" id="PF00270">
    <property type="entry name" value="DEAD"/>
    <property type="match status" value="1"/>
</dbReference>